<protein>
    <submittedName>
        <fullName evidence="2">Uncharacterized protein</fullName>
    </submittedName>
</protein>
<evidence type="ECO:0000313" key="3">
    <source>
        <dbReference type="Proteomes" id="UP000319516"/>
    </source>
</evidence>
<feature type="transmembrane region" description="Helical" evidence="1">
    <location>
        <begin position="20"/>
        <end position="40"/>
    </location>
</feature>
<gene>
    <name evidence="2" type="ORF">FB467_2470</name>
</gene>
<keyword evidence="1" id="KW-0812">Transmembrane</keyword>
<comment type="caution">
    <text evidence="2">The sequence shown here is derived from an EMBL/GenBank/DDBJ whole genome shotgun (WGS) entry which is preliminary data.</text>
</comment>
<evidence type="ECO:0000256" key="1">
    <source>
        <dbReference type="SAM" id="Phobius"/>
    </source>
</evidence>
<keyword evidence="1" id="KW-1133">Transmembrane helix</keyword>
<keyword evidence="3" id="KW-1185">Reference proteome</keyword>
<proteinExistence type="predicted"/>
<keyword evidence="1" id="KW-0472">Membrane</keyword>
<evidence type="ECO:0000313" key="2">
    <source>
        <dbReference type="EMBL" id="TQL51328.1"/>
    </source>
</evidence>
<dbReference type="EMBL" id="VFOP01000001">
    <property type="protein sequence ID" value="TQL51328.1"/>
    <property type="molecule type" value="Genomic_DNA"/>
</dbReference>
<reference evidence="2 3" key="1">
    <citation type="submission" date="2019-06" db="EMBL/GenBank/DDBJ databases">
        <title>Sequencing the genomes of 1000 actinobacteria strains.</title>
        <authorList>
            <person name="Klenk H.-P."/>
        </authorList>
    </citation>
    <scope>NUCLEOTIDE SEQUENCE [LARGE SCALE GENOMIC DNA]</scope>
    <source>
        <strain evidence="2 3">DSM 12335</strain>
    </source>
</reference>
<name>A0A542YTB8_9MICO</name>
<dbReference type="Proteomes" id="UP000319516">
    <property type="component" value="Unassembled WGS sequence"/>
</dbReference>
<feature type="transmembrane region" description="Helical" evidence="1">
    <location>
        <begin position="77"/>
        <end position="98"/>
    </location>
</feature>
<accession>A0A542YTB8</accession>
<dbReference type="RefSeq" id="WP_141785343.1">
    <property type="nucleotide sequence ID" value="NZ_BAAAIK010000010.1"/>
</dbReference>
<dbReference type="AlphaFoldDB" id="A0A542YTB8"/>
<feature type="transmembrane region" description="Helical" evidence="1">
    <location>
        <begin position="52"/>
        <end position="71"/>
    </location>
</feature>
<sequence length="103" mass="10447">MTPDRTPSGGEPPRPVNGFLVALGVVAGVLLSWMLTFTLLNSSAMAEGPALTMSLGVPALLAVIGLLVPAVRQFSAGLLLGVCIGAIVGAGVCGLLFLQLMRM</sequence>
<organism evidence="2 3">
    <name type="scientific">Ornithinicoccus hortensis</name>
    <dbReference type="NCBI Taxonomy" id="82346"/>
    <lineage>
        <taxon>Bacteria</taxon>
        <taxon>Bacillati</taxon>
        <taxon>Actinomycetota</taxon>
        <taxon>Actinomycetes</taxon>
        <taxon>Micrococcales</taxon>
        <taxon>Intrasporangiaceae</taxon>
        <taxon>Ornithinicoccus</taxon>
    </lineage>
</organism>